<dbReference type="AlphaFoldDB" id="A0A6M3XZW1"/>
<accession>A0A6M3XZW1</accession>
<organism evidence="1">
    <name type="scientific">viral metagenome</name>
    <dbReference type="NCBI Taxonomy" id="1070528"/>
    <lineage>
        <taxon>unclassified sequences</taxon>
        <taxon>metagenomes</taxon>
        <taxon>organismal metagenomes</taxon>
    </lineage>
</organism>
<dbReference type="EMBL" id="MT145096">
    <property type="protein sequence ID" value="QJI03529.1"/>
    <property type="molecule type" value="Genomic_DNA"/>
</dbReference>
<name>A0A6M3XZW1_9ZZZZ</name>
<evidence type="ECO:0000313" key="1">
    <source>
        <dbReference type="EMBL" id="QJI03529.1"/>
    </source>
</evidence>
<proteinExistence type="predicted"/>
<protein>
    <submittedName>
        <fullName evidence="1">Uncharacterized protein</fullName>
    </submittedName>
</protein>
<sequence length="81" mass="9700">MEIRYCKVYENGVLSAEEPYEVSDEQLYQEQLAREFNDAHQKAILALKNWDDLDDDQKDIIFKHLLKWSLWKDGWLKLGVL</sequence>
<reference evidence="1" key="1">
    <citation type="submission" date="2020-03" db="EMBL/GenBank/DDBJ databases">
        <title>The deep terrestrial virosphere.</title>
        <authorList>
            <person name="Holmfeldt K."/>
            <person name="Nilsson E."/>
            <person name="Simone D."/>
            <person name="Lopez-Fernandez M."/>
            <person name="Wu X."/>
            <person name="de Brujin I."/>
            <person name="Lundin D."/>
            <person name="Andersson A."/>
            <person name="Bertilsson S."/>
            <person name="Dopson M."/>
        </authorList>
    </citation>
    <scope>NUCLEOTIDE SEQUENCE</scope>
    <source>
        <strain evidence="1">TM448B04642</strain>
    </source>
</reference>
<gene>
    <name evidence="1" type="ORF">TM448B04642_0002</name>
</gene>